<gene>
    <name evidence="10" type="ORF">SAMN05216605_10760</name>
</gene>
<dbReference type="Pfam" id="PF00857">
    <property type="entry name" value="Isochorismatase"/>
    <property type="match status" value="1"/>
</dbReference>
<evidence type="ECO:0000256" key="4">
    <source>
        <dbReference type="ARBA" id="ARBA00022801"/>
    </source>
</evidence>
<organism evidence="10 11">
    <name type="scientific">Pseudomonas abietaniphila</name>
    <dbReference type="NCBI Taxonomy" id="89065"/>
    <lineage>
        <taxon>Bacteria</taxon>
        <taxon>Pseudomonadati</taxon>
        <taxon>Pseudomonadota</taxon>
        <taxon>Gammaproteobacteria</taxon>
        <taxon>Pseudomonadales</taxon>
        <taxon>Pseudomonadaceae</taxon>
        <taxon>Pseudomonas</taxon>
    </lineage>
</organism>
<keyword evidence="11" id="KW-1185">Reference proteome</keyword>
<evidence type="ECO:0000256" key="8">
    <source>
        <dbReference type="ARBA" id="ARBA00072277"/>
    </source>
</evidence>
<dbReference type="SUPFAM" id="SSF52499">
    <property type="entry name" value="Isochorismatase-like hydrolases"/>
    <property type="match status" value="1"/>
</dbReference>
<dbReference type="OrthoDB" id="9791276at2"/>
<comment type="similarity">
    <text evidence="1">Belongs to the isochorismatase family.</text>
</comment>
<dbReference type="GO" id="GO:0046872">
    <property type="term" value="F:metal ion binding"/>
    <property type="evidence" value="ECO:0007669"/>
    <property type="project" value="UniProtKB-KW"/>
</dbReference>
<keyword evidence="4" id="KW-0378">Hydrolase</keyword>
<comment type="pathway">
    <text evidence="5">Cofactor biosynthesis; nicotinate biosynthesis; nicotinate from nicotinamide: step 1/1.</text>
</comment>
<dbReference type="AlphaFoldDB" id="A0A1G8DJ32"/>
<accession>A0A1G8DJ32</accession>
<dbReference type="Proteomes" id="UP000182894">
    <property type="component" value="Unassembled WGS sequence"/>
</dbReference>
<keyword evidence="3" id="KW-0479">Metal-binding</keyword>
<dbReference type="STRING" id="89065.SAMN05216605_10760"/>
<dbReference type="RefSeq" id="WP_074753234.1">
    <property type="nucleotide sequence ID" value="NZ_FNCO01000007.1"/>
</dbReference>
<dbReference type="GO" id="GO:0008936">
    <property type="term" value="F:nicotinamidase activity"/>
    <property type="evidence" value="ECO:0007669"/>
    <property type="project" value="UniProtKB-EC"/>
</dbReference>
<dbReference type="EMBL" id="FNCO01000007">
    <property type="protein sequence ID" value="SDH57645.1"/>
    <property type="molecule type" value="Genomic_DNA"/>
</dbReference>
<dbReference type="InterPro" id="IPR052347">
    <property type="entry name" value="Isochorismatase_Nicotinamidase"/>
</dbReference>
<protein>
    <recommendedName>
        <fullName evidence="8">Nicotinamidase</fullName>
        <ecNumber evidence="6">3.5.1.19</ecNumber>
    </recommendedName>
    <alternativeName>
        <fullName evidence="7">Nicotinamide deamidase</fullName>
    </alternativeName>
</protein>
<reference evidence="11" key="1">
    <citation type="submission" date="2016-10" db="EMBL/GenBank/DDBJ databases">
        <authorList>
            <person name="Varghese N."/>
            <person name="Submissions S."/>
        </authorList>
    </citation>
    <scope>NUCLEOTIDE SEQUENCE [LARGE SCALE GENOMIC DNA]</scope>
    <source>
        <strain evidence="11">ATCC 700689</strain>
    </source>
</reference>
<sequence>MTASLNRLPSDPRSALLVIDMQYDFMPGGALAVASGDTLVPLINRLGAQFCNVVITQDWHPVDHISFASSHAGRAPFDSITLPYGPQTLWPDHCVQGTHGAQLHADLDVAHAQLILRKGCNAGIDSYSAFVEADRTTQTGLAGYLKERGIDSVFVVGLALDFCVAWSALDARAAGFNTWIIADACKAIDLNGSLDTAWKDLAAAGVVRIDSAELTA</sequence>
<dbReference type="Gene3D" id="3.40.50.850">
    <property type="entry name" value="Isochorismatase-like"/>
    <property type="match status" value="1"/>
</dbReference>
<evidence type="ECO:0000256" key="3">
    <source>
        <dbReference type="ARBA" id="ARBA00022723"/>
    </source>
</evidence>
<dbReference type="InterPro" id="IPR000868">
    <property type="entry name" value="Isochorismatase-like_dom"/>
</dbReference>
<dbReference type="NCBIfam" id="NF008623">
    <property type="entry name" value="PRK11609.1"/>
    <property type="match status" value="1"/>
</dbReference>
<dbReference type="GO" id="GO:0019363">
    <property type="term" value="P:pyridine nucleotide biosynthetic process"/>
    <property type="evidence" value="ECO:0007669"/>
    <property type="project" value="UniProtKB-KW"/>
</dbReference>
<evidence type="ECO:0000256" key="6">
    <source>
        <dbReference type="ARBA" id="ARBA00039017"/>
    </source>
</evidence>
<evidence type="ECO:0000256" key="2">
    <source>
        <dbReference type="ARBA" id="ARBA00022642"/>
    </source>
</evidence>
<evidence type="ECO:0000256" key="5">
    <source>
        <dbReference type="ARBA" id="ARBA00037900"/>
    </source>
</evidence>
<dbReference type="PANTHER" id="PTHR11080:SF2">
    <property type="entry name" value="LD05707P"/>
    <property type="match status" value="1"/>
</dbReference>
<dbReference type="EC" id="3.5.1.19" evidence="6"/>
<evidence type="ECO:0000313" key="10">
    <source>
        <dbReference type="EMBL" id="SDH57645.1"/>
    </source>
</evidence>
<dbReference type="PANTHER" id="PTHR11080">
    <property type="entry name" value="PYRAZINAMIDASE/NICOTINAMIDASE"/>
    <property type="match status" value="1"/>
</dbReference>
<dbReference type="InterPro" id="IPR036380">
    <property type="entry name" value="Isochorismatase-like_sf"/>
</dbReference>
<evidence type="ECO:0000259" key="9">
    <source>
        <dbReference type="Pfam" id="PF00857"/>
    </source>
</evidence>
<name>A0A1G8DJ32_9PSED</name>
<feature type="domain" description="Isochorismatase-like" evidence="9">
    <location>
        <begin position="14"/>
        <end position="212"/>
    </location>
</feature>
<evidence type="ECO:0000313" key="11">
    <source>
        <dbReference type="Proteomes" id="UP000182894"/>
    </source>
</evidence>
<dbReference type="CDD" id="cd01011">
    <property type="entry name" value="nicotinamidase"/>
    <property type="match status" value="1"/>
</dbReference>
<evidence type="ECO:0000256" key="7">
    <source>
        <dbReference type="ARBA" id="ARBA00043224"/>
    </source>
</evidence>
<keyword evidence="2" id="KW-0662">Pyridine nucleotide biosynthesis</keyword>
<dbReference type="FunFam" id="3.40.50.850:FF:000006">
    <property type="entry name" value="Bifunctional pyrazinamidase/nicotinamidase"/>
    <property type="match status" value="1"/>
</dbReference>
<evidence type="ECO:0000256" key="1">
    <source>
        <dbReference type="ARBA" id="ARBA00006336"/>
    </source>
</evidence>
<proteinExistence type="inferred from homology"/>